<gene>
    <name evidence="6" type="primary">lptE</name>
    <name evidence="7" type="ORF">A8L45_14780</name>
</gene>
<dbReference type="Proteomes" id="UP000094936">
    <property type="component" value="Unassembled WGS sequence"/>
</dbReference>
<protein>
    <recommendedName>
        <fullName evidence="6">LPS-assembly lipoprotein LptE</fullName>
    </recommendedName>
</protein>
<dbReference type="GO" id="GO:0043165">
    <property type="term" value="P:Gram-negative-bacterium-type cell outer membrane assembly"/>
    <property type="evidence" value="ECO:0007669"/>
    <property type="project" value="UniProtKB-UniRule"/>
</dbReference>
<evidence type="ECO:0000256" key="6">
    <source>
        <dbReference type="HAMAP-Rule" id="MF_01186"/>
    </source>
</evidence>
<evidence type="ECO:0000256" key="4">
    <source>
        <dbReference type="ARBA" id="ARBA00023237"/>
    </source>
</evidence>
<keyword evidence="1 6" id="KW-0732">Signal</keyword>
<evidence type="ECO:0000256" key="3">
    <source>
        <dbReference type="ARBA" id="ARBA00023139"/>
    </source>
</evidence>
<proteinExistence type="inferred from homology"/>
<keyword evidence="2 6" id="KW-0472">Membrane</keyword>
<comment type="similarity">
    <text evidence="6">Belongs to the LptE lipoprotein family.</text>
</comment>
<dbReference type="InterPro" id="IPR007485">
    <property type="entry name" value="LPS_assembly_LptE"/>
</dbReference>
<dbReference type="PANTHER" id="PTHR38098">
    <property type="entry name" value="LPS-ASSEMBLY LIPOPROTEIN LPTE"/>
    <property type="match status" value="1"/>
</dbReference>
<dbReference type="Pfam" id="PF04390">
    <property type="entry name" value="LptE"/>
    <property type="match status" value="1"/>
</dbReference>
<dbReference type="GO" id="GO:0015920">
    <property type="term" value="P:lipopolysaccharide transport"/>
    <property type="evidence" value="ECO:0007669"/>
    <property type="project" value="TreeGrafter"/>
</dbReference>
<reference evidence="7 8" key="1">
    <citation type="submission" date="2016-05" db="EMBL/GenBank/DDBJ databases">
        <title>Genomic Taxonomy of the Vibrionaceae.</title>
        <authorList>
            <person name="Gomez-Gil B."/>
            <person name="Enciso-Ibarra J."/>
        </authorList>
    </citation>
    <scope>NUCLEOTIDE SEQUENCE [LARGE SCALE GENOMIC DNA]</scope>
    <source>
        <strain evidence="7 8">CAIM 1920</strain>
    </source>
</reference>
<comment type="function">
    <text evidence="6">Together with LptD, is involved in the assembly of lipopolysaccharide (LPS) at the surface of the outer membrane. Required for the proper assembly of LptD. Binds LPS and may serve as the LPS recognition site at the outer membrane.</text>
</comment>
<name>A0A1C3EF61_9GAMM</name>
<organism evidence="7 8">
    <name type="scientific">Veronia pacifica</name>
    <dbReference type="NCBI Taxonomy" id="1080227"/>
    <lineage>
        <taxon>Bacteria</taxon>
        <taxon>Pseudomonadati</taxon>
        <taxon>Pseudomonadota</taxon>
        <taxon>Gammaproteobacteria</taxon>
        <taxon>Vibrionales</taxon>
        <taxon>Vibrionaceae</taxon>
        <taxon>Veronia</taxon>
    </lineage>
</organism>
<dbReference type="EMBL" id="LYBM01000028">
    <property type="protein sequence ID" value="ODA31871.1"/>
    <property type="molecule type" value="Genomic_DNA"/>
</dbReference>
<accession>A0A1C3EF61</accession>
<dbReference type="PROSITE" id="PS51257">
    <property type="entry name" value="PROKAR_LIPOPROTEIN"/>
    <property type="match status" value="1"/>
</dbReference>
<comment type="subunit">
    <text evidence="6">Component of the lipopolysaccharide transport and assembly complex. Interacts with LptD.</text>
</comment>
<dbReference type="GO" id="GO:0009279">
    <property type="term" value="C:cell outer membrane"/>
    <property type="evidence" value="ECO:0007669"/>
    <property type="project" value="UniProtKB-SubCell"/>
</dbReference>
<dbReference type="OrthoDB" id="5801564at2"/>
<evidence type="ECO:0000256" key="1">
    <source>
        <dbReference type="ARBA" id="ARBA00022729"/>
    </source>
</evidence>
<keyword evidence="3 6" id="KW-0564">Palmitate</keyword>
<evidence type="ECO:0000313" key="8">
    <source>
        <dbReference type="Proteomes" id="UP000094936"/>
    </source>
</evidence>
<dbReference type="STRING" id="1080227.A8L45_14780"/>
<keyword evidence="8" id="KW-1185">Reference proteome</keyword>
<comment type="subcellular location">
    <subcellularLocation>
        <location evidence="6">Cell outer membrane</location>
        <topology evidence="6">Lipid-anchor</topology>
    </subcellularLocation>
</comment>
<evidence type="ECO:0000313" key="7">
    <source>
        <dbReference type="EMBL" id="ODA31871.1"/>
    </source>
</evidence>
<keyword evidence="5 6" id="KW-0449">Lipoprotein</keyword>
<comment type="caution">
    <text evidence="7">The sequence shown here is derived from an EMBL/GenBank/DDBJ whole genome shotgun (WGS) entry which is preliminary data.</text>
</comment>
<keyword evidence="4 6" id="KW-0998">Cell outer membrane</keyword>
<dbReference type="Gene3D" id="3.30.160.150">
    <property type="entry name" value="Lipoprotein like domain"/>
    <property type="match status" value="1"/>
</dbReference>
<dbReference type="PANTHER" id="PTHR38098:SF1">
    <property type="entry name" value="LPS-ASSEMBLY LIPOPROTEIN LPTE"/>
    <property type="match status" value="1"/>
</dbReference>
<dbReference type="GO" id="GO:1990351">
    <property type="term" value="C:transporter complex"/>
    <property type="evidence" value="ECO:0007669"/>
    <property type="project" value="TreeGrafter"/>
</dbReference>
<evidence type="ECO:0000256" key="5">
    <source>
        <dbReference type="ARBA" id="ARBA00023288"/>
    </source>
</evidence>
<evidence type="ECO:0000256" key="2">
    <source>
        <dbReference type="ARBA" id="ARBA00023136"/>
    </source>
</evidence>
<dbReference type="AlphaFoldDB" id="A0A1C3EF61"/>
<dbReference type="GO" id="GO:0001530">
    <property type="term" value="F:lipopolysaccharide binding"/>
    <property type="evidence" value="ECO:0007669"/>
    <property type="project" value="TreeGrafter"/>
</dbReference>
<dbReference type="HAMAP" id="MF_01186">
    <property type="entry name" value="LPS_assembly_LptE"/>
    <property type="match status" value="1"/>
</dbReference>
<dbReference type="RefSeq" id="WP_068903598.1">
    <property type="nucleotide sequence ID" value="NZ_JBHUIF010000028.1"/>
</dbReference>
<sequence>MNSIFRSLRSLMVAVVVLTTASCGFHLKNSYNLPEELQSLSVTSFDPYGPLTREVRNQLELQDIKLVLPEKDIANLNLTGESYGERTLSLYQSSKVAEKAFTYTARYNVTVPGKGSYAFSASLNRSYLDNPLTALAKSVEQDMLAAELRTEATKQIMRQLTRITRYIEDFEQQQAINKQVEELQSDDGTSTLSIENRFEGKSDQQLLPELFKGDSSQ</sequence>